<dbReference type="InterPro" id="IPR015947">
    <property type="entry name" value="PUA-like_sf"/>
</dbReference>
<dbReference type="Pfam" id="PF01702">
    <property type="entry name" value="TGT"/>
    <property type="match status" value="1"/>
</dbReference>
<dbReference type="Gene3D" id="3.20.20.105">
    <property type="entry name" value="Queuine tRNA-ribosyltransferase-like"/>
    <property type="match status" value="1"/>
</dbReference>
<keyword evidence="3" id="KW-0819">tRNA processing</keyword>
<dbReference type="EMBL" id="BMOU01000002">
    <property type="protein sequence ID" value="GGN92459.1"/>
    <property type="molecule type" value="Genomic_DNA"/>
</dbReference>
<dbReference type="PANTHER" id="PTHR46499">
    <property type="entry name" value="QUEUINE TRNA-RIBOSYLTRANSFERASE"/>
    <property type="match status" value="1"/>
</dbReference>
<dbReference type="GO" id="GO:0005737">
    <property type="term" value="C:cytoplasm"/>
    <property type="evidence" value="ECO:0007669"/>
    <property type="project" value="TreeGrafter"/>
</dbReference>
<gene>
    <name evidence="5" type="ORF">GCM10009030_16700</name>
</gene>
<dbReference type="Pfam" id="PF01472">
    <property type="entry name" value="PUA"/>
    <property type="match status" value="1"/>
</dbReference>
<sequence>MTDYFEVHERDGAARLGELRLAESVTTPALVDDVDADTPGDVHRLLHDAGSRWPTEQALPEGDESRVTVLPHRGLPAGTPEEVTEAFAPEYPDVDFPSGAVVSPDTAADVGSDVYVLAGAPGYVGHASAFVDAVTTTREAIPADTALYLPGVATPRNVATLVYSGVDVVDPHRAVIRGTEGRYLTTDEAYFLEDLDELPCSCPACQGPREEFTREDCVAHNVNALAAELRRVRRRIRDGRLRDYVEGQARQDNWLTATFRRLDQQYGYVEERTPLIRRAQLSAASEDSIRRVEIQRFAERVTDRYVPRFDDRPLVIVPCSARKPYSDSQSHKQYHDAVHWRAHMVSMTSPIGVVPQELELTYPAQHYDSVVTGRWTANEIEFVSQVLERYLDDADYPDIIAHVPGEGYRDICERVEDSLGLDFTYTVSDHPTTADSLGNLAAELEGWDTYRKSTREANTIRAVADYQFGAGAGDELFADIGTQGRYPQLRADDEDGEQLAALAQQYGVLSLTLAGARRWVESSVPTKTVEIEPFVPHGSVLAPGIVDASDDIRVGDEVVVQGDAAFGVGRAEMNGSEMQSSTRGIAVQMRHVEER</sequence>
<dbReference type="NCBIfam" id="TIGR00451">
    <property type="entry name" value="unchar_dom_2"/>
    <property type="match status" value="1"/>
</dbReference>
<dbReference type="SUPFAM" id="SSF88802">
    <property type="entry name" value="Pre-PUA domain"/>
    <property type="match status" value="1"/>
</dbReference>
<dbReference type="InterPro" id="IPR036974">
    <property type="entry name" value="PUA_sf"/>
</dbReference>
<evidence type="ECO:0000256" key="2">
    <source>
        <dbReference type="ARBA" id="ARBA00008906"/>
    </source>
</evidence>
<evidence type="ECO:0000259" key="4">
    <source>
        <dbReference type="SMART" id="SM00359"/>
    </source>
</evidence>
<reference evidence="5" key="2">
    <citation type="submission" date="2020-09" db="EMBL/GenBank/DDBJ databases">
        <authorList>
            <person name="Sun Q."/>
            <person name="Ohkuma M."/>
        </authorList>
    </citation>
    <scope>NUCLEOTIDE SEQUENCE</scope>
    <source>
        <strain evidence="5">JCM 17820</strain>
    </source>
</reference>
<dbReference type="InterPro" id="IPR002478">
    <property type="entry name" value="PUA"/>
</dbReference>
<dbReference type="SUPFAM" id="SSF88697">
    <property type="entry name" value="PUA domain-like"/>
    <property type="match status" value="1"/>
</dbReference>
<dbReference type="Proteomes" id="UP000605784">
    <property type="component" value="Unassembled WGS sequence"/>
</dbReference>
<evidence type="ECO:0000313" key="5">
    <source>
        <dbReference type="EMBL" id="GGN92459.1"/>
    </source>
</evidence>
<keyword evidence="5" id="KW-0808">Transferase</keyword>
<dbReference type="InterPro" id="IPR038250">
    <property type="entry name" value="TGT_C2_sf"/>
</dbReference>
<keyword evidence="6" id="KW-1185">Reference proteome</keyword>
<dbReference type="GO" id="GO:0003723">
    <property type="term" value="F:RNA binding"/>
    <property type="evidence" value="ECO:0007669"/>
    <property type="project" value="InterPro"/>
</dbReference>
<dbReference type="AlphaFoldDB" id="A0A830GKY8"/>
<accession>A0A830GKY8</accession>
<dbReference type="InterPro" id="IPR029402">
    <property type="entry name" value="TGT_C2"/>
</dbReference>
<proteinExistence type="inferred from homology"/>
<dbReference type="SUPFAM" id="SSF52141">
    <property type="entry name" value="Uracil-DNA glycosylase-like"/>
    <property type="match status" value="1"/>
</dbReference>
<dbReference type="InterPro" id="IPR002616">
    <property type="entry name" value="tRNA_ribo_trans-like"/>
</dbReference>
<feature type="domain" description="PUA" evidence="4">
    <location>
        <begin position="527"/>
        <end position="594"/>
    </location>
</feature>
<dbReference type="Pfam" id="PF14810">
    <property type="entry name" value="TGT_C2"/>
    <property type="match status" value="1"/>
</dbReference>
<dbReference type="Gene3D" id="2.30.130.10">
    <property type="entry name" value="PUA domain"/>
    <property type="match status" value="1"/>
</dbReference>
<dbReference type="SMART" id="SM00359">
    <property type="entry name" value="PUA"/>
    <property type="match status" value="1"/>
</dbReference>
<dbReference type="NCBIfam" id="NF040592">
    <property type="entry name" value="tRNA_mod_ArcS"/>
    <property type="match status" value="1"/>
</dbReference>
<comment type="caution">
    <text evidence="5">The sequence shown here is derived from an EMBL/GenBank/DDBJ whole genome shotgun (WGS) entry which is preliminary data.</text>
</comment>
<dbReference type="PANTHER" id="PTHR46499:SF2">
    <property type="entry name" value="ARCHAEOSINE SYNTHASE"/>
    <property type="match status" value="1"/>
</dbReference>
<dbReference type="RefSeq" id="WP_188996381.1">
    <property type="nucleotide sequence ID" value="NZ_BMOU01000002.1"/>
</dbReference>
<dbReference type="InterPro" id="IPR050076">
    <property type="entry name" value="ArchSynthase1/Queuine_TRR"/>
</dbReference>
<evidence type="ECO:0000256" key="3">
    <source>
        <dbReference type="ARBA" id="ARBA00022694"/>
    </source>
</evidence>
<dbReference type="GO" id="GO:0016740">
    <property type="term" value="F:transferase activity"/>
    <property type="evidence" value="ECO:0007669"/>
    <property type="project" value="UniProtKB-KW"/>
</dbReference>
<dbReference type="Gene3D" id="3.40.50.10630">
    <property type="entry name" value="Uracil-DNA glycosylase-like"/>
    <property type="match status" value="1"/>
</dbReference>
<evidence type="ECO:0000313" key="6">
    <source>
        <dbReference type="Proteomes" id="UP000605784"/>
    </source>
</evidence>
<reference evidence="5" key="1">
    <citation type="journal article" date="2014" name="Int. J. Syst. Evol. Microbiol.">
        <title>Complete genome sequence of Corynebacterium casei LMG S-19264T (=DSM 44701T), isolated from a smear-ripened cheese.</title>
        <authorList>
            <consortium name="US DOE Joint Genome Institute (JGI-PGF)"/>
            <person name="Walter F."/>
            <person name="Albersmeier A."/>
            <person name="Kalinowski J."/>
            <person name="Ruckert C."/>
        </authorList>
    </citation>
    <scope>NUCLEOTIDE SEQUENCE</scope>
    <source>
        <strain evidence="5">JCM 17820</strain>
    </source>
</reference>
<comment type="pathway">
    <text evidence="1">tRNA modification; archaeosine-tRNA biosynthesis.</text>
</comment>
<dbReference type="InterPro" id="IPR036895">
    <property type="entry name" value="Uracil-DNA_glycosylase-like_sf"/>
</dbReference>
<dbReference type="InterPro" id="IPR036511">
    <property type="entry name" value="TGT-like_sf"/>
</dbReference>
<dbReference type="PROSITE" id="PS50890">
    <property type="entry name" value="PUA"/>
    <property type="match status" value="1"/>
</dbReference>
<dbReference type="SUPFAM" id="SSF51713">
    <property type="entry name" value="tRNA-guanine transglycosylase"/>
    <property type="match status" value="1"/>
</dbReference>
<dbReference type="Gene3D" id="3.10.450.90">
    <property type="entry name" value="ArcTGT, C2 domain"/>
    <property type="match status" value="1"/>
</dbReference>
<dbReference type="InterPro" id="IPR040777">
    <property type="entry name" value="DUF5591"/>
</dbReference>
<name>A0A830GKY8_9EURY</name>
<dbReference type="InterPro" id="IPR053418">
    <property type="entry name" value="Archaeosine_synthase_1"/>
</dbReference>
<comment type="similarity">
    <text evidence="2">Belongs to the archaeosine synthase type 1 family.</text>
</comment>
<dbReference type="GO" id="GO:0002099">
    <property type="term" value="P:tRNA wobble guanine modification"/>
    <property type="evidence" value="ECO:0007669"/>
    <property type="project" value="TreeGrafter"/>
</dbReference>
<protein>
    <submittedName>
        <fullName evidence="5">tRNA-ribosyltransferase</fullName>
    </submittedName>
</protein>
<organism evidence="5 6">
    <name type="scientific">Haloarcula pellucida</name>
    <dbReference type="NCBI Taxonomy" id="1427151"/>
    <lineage>
        <taxon>Archaea</taxon>
        <taxon>Methanobacteriati</taxon>
        <taxon>Methanobacteriota</taxon>
        <taxon>Stenosarchaea group</taxon>
        <taxon>Halobacteria</taxon>
        <taxon>Halobacteriales</taxon>
        <taxon>Haloarculaceae</taxon>
        <taxon>Haloarcula</taxon>
    </lineage>
</organism>
<dbReference type="CDD" id="cd21149">
    <property type="entry name" value="PUA_archaeosine_TGT"/>
    <property type="match status" value="1"/>
</dbReference>
<dbReference type="UniPathway" id="UPA00393"/>
<evidence type="ECO:0000256" key="1">
    <source>
        <dbReference type="ARBA" id="ARBA00005030"/>
    </source>
</evidence>
<dbReference type="InterPro" id="IPR004521">
    <property type="entry name" value="Uncharacterised_CHP00451"/>
</dbReference>
<dbReference type="Pfam" id="PF17884">
    <property type="entry name" value="DUF5591"/>
    <property type="match status" value="1"/>
</dbReference>